<comment type="caution">
    <text evidence="2">The sequence shown here is derived from an EMBL/GenBank/DDBJ whole genome shotgun (WGS) entry which is preliminary data.</text>
</comment>
<dbReference type="Proteomes" id="UP001262410">
    <property type="component" value="Unassembled WGS sequence"/>
</dbReference>
<keyword evidence="3" id="KW-1185">Reference proteome</keyword>
<evidence type="ECO:0000313" key="2">
    <source>
        <dbReference type="EMBL" id="MDR6293493.1"/>
    </source>
</evidence>
<dbReference type="EMBL" id="JAVDPW010000012">
    <property type="protein sequence ID" value="MDR6293493.1"/>
    <property type="molecule type" value="Genomic_DNA"/>
</dbReference>
<protein>
    <submittedName>
        <fullName evidence="2">Uncharacterized protein</fullName>
    </submittedName>
</protein>
<feature type="compositionally biased region" description="Low complexity" evidence="1">
    <location>
        <begin position="17"/>
        <end position="34"/>
    </location>
</feature>
<evidence type="ECO:0000256" key="1">
    <source>
        <dbReference type="SAM" id="MobiDB-lite"/>
    </source>
</evidence>
<proteinExistence type="predicted"/>
<gene>
    <name evidence="2" type="ORF">E9232_006044</name>
</gene>
<feature type="compositionally biased region" description="Basic and acidic residues" evidence="1">
    <location>
        <begin position="1"/>
        <end position="14"/>
    </location>
</feature>
<accession>A0ABU1JXZ4</accession>
<sequence length="34" mass="3562">MDKAHSIIRSDRRTIPKTKAAGAGTRAAGPTLGR</sequence>
<evidence type="ECO:0000313" key="3">
    <source>
        <dbReference type="Proteomes" id="UP001262410"/>
    </source>
</evidence>
<feature type="region of interest" description="Disordered" evidence="1">
    <location>
        <begin position="1"/>
        <end position="34"/>
    </location>
</feature>
<organism evidence="2 3">
    <name type="scientific">Inquilinus ginsengisoli</name>
    <dbReference type="NCBI Taxonomy" id="363840"/>
    <lineage>
        <taxon>Bacteria</taxon>
        <taxon>Pseudomonadati</taxon>
        <taxon>Pseudomonadota</taxon>
        <taxon>Alphaproteobacteria</taxon>
        <taxon>Rhodospirillales</taxon>
        <taxon>Rhodospirillaceae</taxon>
        <taxon>Inquilinus</taxon>
    </lineage>
</organism>
<reference evidence="2 3" key="1">
    <citation type="submission" date="2023-07" db="EMBL/GenBank/DDBJ databases">
        <title>Sorghum-associated microbial communities from plants grown in Nebraska, USA.</title>
        <authorList>
            <person name="Schachtman D."/>
        </authorList>
    </citation>
    <scope>NUCLEOTIDE SEQUENCE [LARGE SCALE GENOMIC DNA]</scope>
    <source>
        <strain evidence="2 3">584</strain>
    </source>
</reference>
<name>A0ABU1JXZ4_9PROT</name>